<proteinExistence type="predicted"/>
<dbReference type="AlphaFoldDB" id="A0A2T2Z974"/>
<protein>
    <recommendedName>
        <fullName evidence="4">HK97 gp10 family phage protein</fullName>
    </recommendedName>
</protein>
<gene>
    <name evidence="2" type="ORF">C8259_09115</name>
</gene>
<evidence type="ECO:0000313" key="2">
    <source>
        <dbReference type="EMBL" id="PSR64307.1"/>
    </source>
</evidence>
<sequence>MTIFDGVVNGSARVLSTPRRREIAKEIVEEARATAPVLTGEFRDGIREDIHGNDVDVVDDDPDAMYKEYGTSDTPAHATLTDAARKHGRYSGWQPRGRRR</sequence>
<reference evidence="2 3" key="1">
    <citation type="submission" date="2018-02" db="EMBL/GenBank/DDBJ databases">
        <title>8 Nocardia nova and 1 Nocardia cyriacigeorgica strain used for evolution to TMP-SMX.</title>
        <authorList>
            <person name="Mehta H."/>
            <person name="Weng J."/>
            <person name="Shamoo Y."/>
        </authorList>
    </citation>
    <scope>NUCLEOTIDE SEQUENCE [LARGE SCALE GENOMIC DNA]</scope>
    <source>
        <strain evidence="2 3">ATCC 33727</strain>
    </source>
</reference>
<organism evidence="2 3">
    <name type="scientific">Nocardia nova</name>
    <dbReference type="NCBI Taxonomy" id="37330"/>
    <lineage>
        <taxon>Bacteria</taxon>
        <taxon>Bacillati</taxon>
        <taxon>Actinomycetota</taxon>
        <taxon>Actinomycetes</taxon>
        <taxon>Mycobacteriales</taxon>
        <taxon>Nocardiaceae</taxon>
        <taxon>Nocardia</taxon>
    </lineage>
</organism>
<dbReference type="EMBL" id="PYHS01000004">
    <property type="protein sequence ID" value="PSR64307.1"/>
    <property type="molecule type" value="Genomic_DNA"/>
</dbReference>
<comment type="caution">
    <text evidence="2">The sequence shown here is derived from an EMBL/GenBank/DDBJ whole genome shotgun (WGS) entry which is preliminary data.</text>
</comment>
<dbReference type="Proteomes" id="UP000241647">
    <property type="component" value="Unassembled WGS sequence"/>
</dbReference>
<feature type="region of interest" description="Disordered" evidence="1">
    <location>
        <begin position="68"/>
        <end position="100"/>
    </location>
</feature>
<name>A0A2T2Z974_9NOCA</name>
<evidence type="ECO:0000256" key="1">
    <source>
        <dbReference type="SAM" id="MobiDB-lite"/>
    </source>
</evidence>
<evidence type="ECO:0008006" key="4">
    <source>
        <dbReference type="Google" id="ProtNLM"/>
    </source>
</evidence>
<evidence type="ECO:0000313" key="3">
    <source>
        <dbReference type="Proteomes" id="UP000241647"/>
    </source>
</evidence>
<accession>A0A2T2Z974</accession>